<dbReference type="InterPro" id="IPR023828">
    <property type="entry name" value="Peptidase_S8_Ser-AS"/>
</dbReference>
<comment type="caution">
    <text evidence="7">The sequence shown here is derived from an EMBL/GenBank/DDBJ whole genome shotgun (WGS) entry which is preliminary data.</text>
</comment>
<dbReference type="InterPro" id="IPR036852">
    <property type="entry name" value="Peptidase_S8/S53_dom_sf"/>
</dbReference>
<dbReference type="PROSITE" id="PS51892">
    <property type="entry name" value="SUBTILASE"/>
    <property type="match status" value="1"/>
</dbReference>
<feature type="domain" description="Peptidase S8/S53" evidence="6">
    <location>
        <begin position="22"/>
        <end position="268"/>
    </location>
</feature>
<dbReference type="Proteomes" id="UP000738349">
    <property type="component" value="Unassembled WGS sequence"/>
</dbReference>
<protein>
    <submittedName>
        <fullName evidence="7">Peptidase S8/S53 domain-containing protein</fullName>
    </submittedName>
</protein>
<evidence type="ECO:0000256" key="1">
    <source>
        <dbReference type="ARBA" id="ARBA00011073"/>
    </source>
</evidence>
<dbReference type="SUPFAM" id="SSF52743">
    <property type="entry name" value="Subtilisin-like"/>
    <property type="match status" value="1"/>
</dbReference>
<dbReference type="EMBL" id="JAGMUV010000001">
    <property type="protein sequence ID" value="KAH7175282.1"/>
    <property type="molecule type" value="Genomic_DNA"/>
</dbReference>
<evidence type="ECO:0000256" key="3">
    <source>
        <dbReference type="ARBA" id="ARBA00022801"/>
    </source>
</evidence>
<dbReference type="OrthoDB" id="206201at2759"/>
<evidence type="ECO:0000313" key="7">
    <source>
        <dbReference type="EMBL" id="KAH7175282.1"/>
    </source>
</evidence>
<dbReference type="InterPro" id="IPR015500">
    <property type="entry name" value="Peptidase_S8_subtilisin-rel"/>
</dbReference>
<evidence type="ECO:0000256" key="4">
    <source>
        <dbReference type="ARBA" id="ARBA00022825"/>
    </source>
</evidence>
<keyword evidence="3" id="KW-0378">Hydrolase</keyword>
<evidence type="ECO:0000313" key="8">
    <source>
        <dbReference type="Proteomes" id="UP000738349"/>
    </source>
</evidence>
<dbReference type="GO" id="GO:0004252">
    <property type="term" value="F:serine-type endopeptidase activity"/>
    <property type="evidence" value="ECO:0007669"/>
    <property type="project" value="InterPro"/>
</dbReference>
<keyword evidence="2" id="KW-0645">Protease</keyword>
<comment type="similarity">
    <text evidence="1 5">Belongs to the peptidase S8 family.</text>
</comment>
<dbReference type="PROSITE" id="PS00138">
    <property type="entry name" value="SUBTILASE_SER"/>
    <property type="match status" value="1"/>
</dbReference>
<keyword evidence="4" id="KW-0720">Serine protease</keyword>
<dbReference type="Pfam" id="PF00082">
    <property type="entry name" value="Peptidase_S8"/>
    <property type="match status" value="1"/>
</dbReference>
<dbReference type="GO" id="GO:0006508">
    <property type="term" value="P:proteolysis"/>
    <property type="evidence" value="ECO:0007669"/>
    <property type="project" value="UniProtKB-KW"/>
</dbReference>
<name>A0A9P9FS94_9HYPO</name>
<dbReference type="PRINTS" id="PR00723">
    <property type="entry name" value="SUBTILISIN"/>
</dbReference>
<keyword evidence="8" id="KW-1185">Reference proteome</keyword>
<evidence type="ECO:0000259" key="6">
    <source>
        <dbReference type="Pfam" id="PF00082"/>
    </source>
</evidence>
<dbReference type="InterPro" id="IPR050131">
    <property type="entry name" value="Peptidase_S8_subtilisin-like"/>
</dbReference>
<dbReference type="Gene3D" id="3.40.50.200">
    <property type="entry name" value="Peptidase S8/S53 domain"/>
    <property type="match status" value="1"/>
</dbReference>
<gene>
    <name evidence="7" type="ORF">EDB81DRAFT_632284</name>
</gene>
<dbReference type="CDD" id="cd00306">
    <property type="entry name" value="Peptidases_S8_S53"/>
    <property type="match status" value="1"/>
</dbReference>
<evidence type="ECO:0000256" key="2">
    <source>
        <dbReference type="ARBA" id="ARBA00022670"/>
    </source>
</evidence>
<accession>A0A9P9FS94</accession>
<evidence type="ECO:0000256" key="5">
    <source>
        <dbReference type="PROSITE-ProRule" id="PRU01240"/>
    </source>
</evidence>
<sequence length="321" mass="35986">MKDFIIEFLPELEAPQPNTRPIRIAVLDTGFCDDNEDNILRHRHEKVLRHLSRNYVGNGNERGNYADTYGHGTHVVRLILQLAPRAEVVVLKVTEGVSLAGTTLQQIEEALRWAAGAAECDIINLSLGLGDRAVQTLRPVIKELIDRGKLIFAASSNAGLNGRLPFPANQNGVFAIHATDSKGNIPNGINVPSERYQNNFATLGYQVPSRWKGKEIFKTGTSFATPVAVAIAADVLEFVRRAPPRLQSNNRQHFFTYRGMRQILEHMSTASGNYDYIRPWRNDMFDLNSPNIDYMHEKLRRMSTSSCSDGCRMCQSSTQML</sequence>
<comment type="caution">
    <text evidence="5">Lacks conserved residue(s) required for the propagation of feature annotation.</text>
</comment>
<dbReference type="AlphaFoldDB" id="A0A9P9FS94"/>
<dbReference type="InterPro" id="IPR000209">
    <property type="entry name" value="Peptidase_S8/S53_dom"/>
</dbReference>
<proteinExistence type="inferred from homology"/>
<dbReference type="PANTHER" id="PTHR43806">
    <property type="entry name" value="PEPTIDASE S8"/>
    <property type="match status" value="1"/>
</dbReference>
<dbReference type="PANTHER" id="PTHR43806:SF11">
    <property type="entry name" value="CEREVISIN-RELATED"/>
    <property type="match status" value="1"/>
</dbReference>
<organism evidence="7 8">
    <name type="scientific">Dactylonectria macrodidyma</name>
    <dbReference type="NCBI Taxonomy" id="307937"/>
    <lineage>
        <taxon>Eukaryota</taxon>
        <taxon>Fungi</taxon>
        <taxon>Dikarya</taxon>
        <taxon>Ascomycota</taxon>
        <taxon>Pezizomycotina</taxon>
        <taxon>Sordariomycetes</taxon>
        <taxon>Hypocreomycetidae</taxon>
        <taxon>Hypocreales</taxon>
        <taxon>Nectriaceae</taxon>
        <taxon>Dactylonectria</taxon>
    </lineage>
</organism>
<reference evidence="7" key="1">
    <citation type="journal article" date="2021" name="Nat. Commun.">
        <title>Genetic determinants of endophytism in the Arabidopsis root mycobiome.</title>
        <authorList>
            <person name="Mesny F."/>
            <person name="Miyauchi S."/>
            <person name="Thiergart T."/>
            <person name="Pickel B."/>
            <person name="Atanasova L."/>
            <person name="Karlsson M."/>
            <person name="Huettel B."/>
            <person name="Barry K.W."/>
            <person name="Haridas S."/>
            <person name="Chen C."/>
            <person name="Bauer D."/>
            <person name="Andreopoulos W."/>
            <person name="Pangilinan J."/>
            <person name="LaButti K."/>
            <person name="Riley R."/>
            <person name="Lipzen A."/>
            <person name="Clum A."/>
            <person name="Drula E."/>
            <person name="Henrissat B."/>
            <person name="Kohler A."/>
            <person name="Grigoriev I.V."/>
            <person name="Martin F.M."/>
            <person name="Hacquard S."/>
        </authorList>
    </citation>
    <scope>NUCLEOTIDE SEQUENCE</scope>
    <source>
        <strain evidence="7">MPI-CAGE-AT-0147</strain>
    </source>
</reference>